<dbReference type="STRING" id="1123380.SAMN02745199_1645"/>
<dbReference type="RefSeq" id="WP_073074014.1">
    <property type="nucleotide sequence ID" value="NZ_FQXN01000008.1"/>
</dbReference>
<organism evidence="2 3">
    <name type="scientific">Thermosipho atlanticus DSM 15807</name>
    <dbReference type="NCBI Taxonomy" id="1123380"/>
    <lineage>
        <taxon>Bacteria</taxon>
        <taxon>Thermotogati</taxon>
        <taxon>Thermotogota</taxon>
        <taxon>Thermotogae</taxon>
        <taxon>Thermotogales</taxon>
        <taxon>Fervidobacteriaceae</taxon>
        <taxon>Thermosipho</taxon>
    </lineage>
</organism>
<dbReference type="Proteomes" id="UP000242592">
    <property type="component" value="Unassembled WGS sequence"/>
</dbReference>
<gene>
    <name evidence="2" type="ORF">SAMN02745199_1645</name>
</gene>
<name>A0A1M5U680_9BACT</name>
<proteinExistence type="predicted"/>
<evidence type="ECO:0000313" key="3">
    <source>
        <dbReference type="Proteomes" id="UP000242592"/>
    </source>
</evidence>
<accession>A0A1M5U680</accession>
<dbReference type="Gene3D" id="3.30.1370.130">
    <property type="match status" value="1"/>
</dbReference>
<dbReference type="OrthoDB" id="45568at2"/>
<keyword evidence="1" id="KW-0732">Signal</keyword>
<reference evidence="3" key="1">
    <citation type="submission" date="2016-11" db="EMBL/GenBank/DDBJ databases">
        <authorList>
            <person name="Varghese N."/>
            <person name="Submissions S."/>
        </authorList>
    </citation>
    <scope>NUCLEOTIDE SEQUENCE [LARGE SCALE GENOMIC DNA]</scope>
    <source>
        <strain evidence="3">DSM 15807</strain>
    </source>
</reference>
<keyword evidence="3" id="KW-1185">Reference proteome</keyword>
<protein>
    <recommendedName>
        <fullName evidence="4">Secretin and TonB N terminus short domain-containing protein</fullName>
    </recommendedName>
</protein>
<evidence type="ECO:0000256" key="1">
    <source>
        <dbReference type="SAM" id="SignalP"/>
    </source>
</evidence>
<feature type="chain" id="PRO_5012725642" description="Secretin and TonB N terminus short domain-containing protein" evidence="1">
    <location>
        <begin position="20"/>
        <end position="440"/>
    </location>
</feature>
<dbReference type="EMBL" id="FQXN01000008">
    <property type="protein sequence ID" value="SHH58459.1"/>
    <property type="molecule type" value="Genomic_DNA"/>
</dbReference>
<feature type="signal peptide" evidence="1">
    <location>
        <begin position="1"/>
        <end position="19"/>
    </location>
</feature>
<dbReference type="AlphaFoldDB" id="A0A1M5U680"/>
<evidence type="ECO:0000313" key="2">
    <source>
        <dbReference type="EMBL" id="SHH58459.1"/>
    </source>
</evidence>
<sequence>MRKMIIGLFILLLFTALFAQTNDVVFQEVDIKDVLTQLGTMFNATIIYPNTISGNVNVILYNVSLETALKVILSPFNFSYSKVEDIFVVFSEDSLSYYVPHVYEPKNRSASSIVKVLDTLPIYAVGDNVIVYCPDSLWPEYLKRLQEIDTEMKNMVVSYVVYYVKNTDATKYNLKPEKLIDLFPVLEKAKFVLNTNGFFVGNNVKINIQGEISITIETASSKLKFNFQKGIDSAKYEVPFSNGVYKNILNGSFGKFVVLIKIGELKSKIEEKVSDVNYVPTKTIGLKYFSTNNFEIYLSDERIGAFILKDESYFVGAKLKLVDYFNVGAMVELTNATNLIITAEDSYYFEPFFIELRSSFPVDLSNLDGIDGQYLSENLKFGLGIGMIHKINYDLSFSGKISVDNDLQISGEIGIKYSIYDLKLYIDSLLTFGIVVEMHW</sequence>
<evidence type="ECO:0008006" key="4">
    <source>
        <dbReference type="Google" id="ProtNLM"/>
    </source>
</evidence>